<name>A0A4U5MVK9_STECR</name>
<gene>
    <name evidence="1" type="ORF">L596_021131</name>
</gene>
<accession>A0A4U5MVK9</accession>
<evidence type="ECO:0000313" key="1">
    <source>
        <dbReference type="EMBL" id="TKR73879.1"/>
    </source>
</evidence>
<comment type="caution">
    <text evidence="1">The sequence shown here is derived from an EMBL/GenBank/DDBJ whole genome shotgun (WGS) entry which is preliminary data.</text>
</comment>
<reference evidence="1 2" key="2">
    <citation type="journal article" date="2019" name="G3 (Bethesda)">
        <title>Hybrid Assembly of the Genome of the Entomopathogenic Nematode Steinernema carpocapsae Identifies the X-Chromosome.</title>
        <authorList>
            <person name="Serra L."/>
            <person name="Macchietto M."/>
            <person name="Macias-Munoz A."/>
            <person name="McGill C.J."/>
            <person name="Rodriguez I.M."/>
            <person name="Rodriguez B."/>
            <person name="Murad R."/>
            <person name="Mortazavi A."/>
        </authorList>
    </citation>
    <scope>NUCLEOTIDE SEQUENCE [LARGE SCALE GENOMIC DNA]</scope>
    <source>
        <strain evidence="1 2">ALL</strain>
    </source>
</reference>
<dbReference type="GO" id="GO:0008375">
    <property type="term" value="F:acetylglucosaminyltransferase activity"/>
    <property type="evidence" value="ECO:0007669"/>
    <property type="project" value="TreeGrafter"/>
</dbReference>
<proteinExistence type="predicted"/>
<dbReference type="STRING" id="34508.A0A4U5MVK9"/>
<protein>
    <submittedName>
        <fullName evidence="1">Uncharacterized protein</fullName>
    </submittedName>
</protein>
<dbReference type="AlphaFoldDB" id="A0A4U5MVK9"/>
<dbReference type="Proteomes" id="UP000298663">
    <property type="component" value="Unassembled WGS sequence"/>
</dbReference>
<dbReference type="PANTHER" id="PTHR19297:SF185">
    <property type="entry name" value="BETA-1,3-GALACTOSYL-O-GLYCOSYL-GLYCOPROTEIN BETA-1,6-N-ACETYLGLUCOSAMINYLTRANSFERASE 3"/>
    <property type="match status" value="1"/>
</dbReference>
<keyword evidence="2" id="KW-1185">Reference proteome</keyword>
<dbReference type="OrthoDB" id="2019572at2759"/>
<dbReference type="EMBL" id="AZBU02000006">
    <property type="protein sequence ID" value="TKR73879.1"/>
    <property type="molecule type" value="Genomic_DNA"/>
</dbReference>
<sequence length="97" mass="10919">MQTWSFGGDKCNGKFVSASCAYGVRDLPLLMAAPELVAHKFYFDVQPATYFCAYETVRKRALLGQDQEFTAEEYSKLPGPRIQAGDPIEDVTFLRIM</sequence>
<evidence type="ECO:0000313" key="2">
    <source>
        <dbReference type="Proteomes" id="UP000298663"/>
    </source>
</evidence>
<organism evidence="1 2">
    <name type="scientific">Steinernema carpocapsae</name>
    <name type="common">Entomopathogenic nematode</name>
    <dbReference type="NCBI Taxonomy" id="34508"/>
    <lineage>
        <taxon>Eukaryota</taxon>
        <taxon>Metazoa</taxon>
        <taxon>Ecdysozoa</taxon>
        <taxon>Nematoda</taxon>
        <taxon>Chromadorea</taxon>
        <taxon>Rhabditida</taxon>
        <taxon>Tylenchina</taxon>
        <taxon>Panagrolaimomorpha</taxon>
        <taxon>Strongyloidoidea</taxon>
        <taxon>Steinernematidae</taxon>
        <taxon>Steinernema</taxon>
    </lineage>
</organism>
<dbReference type="PANTHER" id="PTHR19297">
    <property type="entry name" value="GLYCOSYLTRANSFERASE 14 FAMILY MEMBER"/>
    <property type="match status" value="1"/>
</dbReference>
<reference evidence="1 2" key="1">
    <citation type="journal article" date="2015" name="Genome Biol.">
        <title>Comparative genomics of Steinernema reveals deeply conserved gene regulatory networks.</title>
        <authorList>
            <person name="Dillman A.R."/>
            <person name="Macchietto M."/>
            <person name="Porter C.F."/>
            <person name="Rogers A."/>
            <person name="Williams B."/>
            <person name="Antoshechkin I."/>
            <person name="Lee M.M."/>
            <person name="Goodwin Z."/>
            <person name="Lu X."/>
            <person name="Lewis E.E."/>
            <person name="Goodrich-Blair H."/>
            <person name="Stock S.P."/>
            <person name="Adams B.J."/>
            <person name="Sternberg P.W."/>
            <person name="Mortazavi A."/>
        </authorList>
    </citation>
    <scope>NUCLEOTIDE SEQUENCE [LARGE SCALE GENOMIC DNA]</scope>
    <source>
        <strain evidence="1 2">ALL</strain>
    </source>
</reference>